<feature type="compositionally biased region" description="Basic and acidic residues" evidence="1">
    <location>
        <begin position="173"/>
        <end position="203"/>
    </location>
</feature>
<reference evidence="2 3" key="1">
    <citation type="journal article" date="2018" name="Front. Microbiol.">
        <title>Adaptation of the Freshwater Bloom-Forming Cyanobacterium Microcystis aeruginosa to Brackish Water Is Driven by Recent Horizontal Transfer of Sucrose Genes.</title>
        <authorList>
            <person name="Tanabe Y."/>
            <person name="Hodoki Y."/>
            <person name="Sano T."/>
            <person name="Tada K."/>
            <person name="Watanabe M.M."/>
        </authorList>
    </citation>
    <scope>NUCLEOTIDE SEQUENCE [LARGE SCALE GENOMIC DNA]</scope>
    <source>
        <strain evidence="2 3">Sj</strain>
    </source>
</reference>
<dbReference type="Proteomes" id="UP000248272">
    <property type="component" value="Unassembled WGS sequence"/>
</dbReference>
<organism evidence="2 3">
    <name type="scientific">Microcystis aeruginosa Sj</name>
    <dbReference type="NCBI Taxonomy" id="1979544"/>
    <lineage>
        <taxon>Bacteria</taxon>
        <taxon>Bacillati</taxon>
        <taxon>Cyanobacteriota</taxon>
        <taxon>Cyanophyceae</taxon>
        <taxon>Oscillatoriophycideae</taxon>
        <taxon>Chroococcales</taxon>
        <taxon>Microcystaceae</taxon>
        <taxon>Microcystis</taxon>
    </lineage>
</organism>
<dbReference type="RefSeq" id="WP_110579440.1">
    <property type="nucleotide sequence ID" value="NZ_BDSG01000059.1"/>
</dbReference>
<name>A0A2Z6V1J3_MICAE</name>
<dbReference type="EMBL" id="BDSG01000059">
    <property type="protein sequence ID" value="GBL11050.1"/>
    <property type="molecule type" value="Genomic_DNA"/>
</dbReference>
<gene>
    <name evidence="2" type="ORF">MSj_02548</name>
</gene>
<proteinExistence type="predicted"/>
<evidence type="ECO:0000313" key="2">
    <source>
        <dbReference type="EMBL" id="GBL11050.1"/>
    </source>
</evidence>
<protein>
    <recommendedName>
        <fullName evidence="4">Benzoyl-CoA reductase/2-hydroxyglutaryl-CoA dehydratase subunit, BcrC/BadD/HgdB</fullName>
    </recommendedName>
</protein>
<sequence>MSIWSRSPQIWTAYGLEWRFEYNSFSAKRTVSANGFVLDIPVKATTKFASPRVWLDDWAKKNRKRLPPEPEGAVNLELDLFPPESVRVEVVDELTPEEERQRLFWERKVERAFYEAGTALKELRDRRLYRSTHKTFEEYCRDRFGYSRRKMDYLISGSEVFENLQTRTIGSQSDRDETRTIGSQSDRDETRTIGSQSDRDETRTIGSEILPISERQVRPLTQLEPDQQREVWQQAVEAAGGKVPSGRIVKDIVQRIWERTKIPIPYRVGDVCEILIKDNPELRGLGGCWCIVIEVREFSCLVRAWNGEYTVREENLRDLQYSPDHRQKMQQLSDRLVELRSLGEEETVRAILETLGSLKRPYLNPWEEKLLEFLEGCNAR</sequence>
<comment type="caution">
    <text evidence="2">The sequence shown here is derived from an EMBL/GenBank/DDBJ whole genome shotgun (WGS) entry which is preliminary data.</text>
</comment>
<accession>A0A2Z6V1J3</accession>
<evidence type="ECO:0000313" key="3">
    <source>
        <dbReference type="Proteomes" id="UP000248272"/>
    </source>
</evidence>
<feature type="region of interest" description="Disordered" evidence="1">
    <location>
        <begin position="166"/>
        <end position="203"/>
    </location>
</feature>
<evidence type="ECO:0000256" key="1">
    <source>
        <dbReference type="SAM" id="MobiDB-lite"/>
    </source>
</evidence>
<evidence type="ECO:0008006" key="4">
    <source>
        <dbReference type="Google" id="ProtNLM"/>
    </source>
</evidence>
<dbReference type="AlphaFoldDB" id="A0A2Z6V1J3"/>